<keyword evidence="2" id="KW-1185">Reference proteome</keyword>
<dbReference type="RefSeq" id="WP_010036391.1">
    <property type="nucleotide sequence ID" value="NZ_CP025958.1"/>
</dbReference>
<evidence type="ECO:0000313" key="2">
    <source>
        <dbReference type="Proteomes" id="UP000245802"/>
    </source>
</evidence>
<evidence type="ECO:0000313" key="1">
    <source>
        <dbReference type="EMBL" id="AWM39664.1"/>
    </source>
</evidence>
<dbReference type="KEGG" id="gog:C1280_23470"/>
<protein>
    <recommendedName>
        <fullName evidence="3">Addiction module component, family protein</fullName>
    </recommendedName>
</protein>
<gene>
    <name evidence="1" type="ORF">C1280_23470</name>
</gene>
<dbReference type="OrthoDB" id="490683at2"/>
<dbReference type="InterPro" id="IPR013406">
    <property type="entry name" value="CHP02574_addiction_mod"/>
</dbReference>
<proteinExistence type="predicted"/>
<accession>A0A2Z3HDA6</accession>
<dbReference type="Pfam" id="PF09720">
    <property type="entry name" value="Unstab_antitox"/>
    <property type="match status" value="1"/>
</dbReference>
<dbReference type="Proteomes" id="UP000245802">
    <property type="component" value="Chromosome"/>
</dbReference>
<sequence>MTQAANAILETLLQLPNADRAELAAHLLDSLEPNAGTEDEGGWGQELQARIEEVRSGQVKAVPWATARQQILDDADGGR</sequence>
<dbReference type="AlphaFoldDB" id="A0A2Z3HDA6"/>
<dbReference type="NCBIfam" id="TIGR02574">
    <property type="entry name" value="stabl_TIGR02574"/>
    <property type="match status" value="1"/>
</dbReference>
<evidence type="ECO:0008006" key="3">
    <source>
        <dbReference type="Google" id="ProtNLM"/>
    </source>
</evidence>
<organism evidence="1 2">
    <name type="scientific">Gemmata obscuriglobus</name>
    <dbReference type="NCBI Taxonomy" id="114"/>
    <lineage>
        <taxon>Bacteria</taxon>
        <taxon>Pseudomonadati</taxon>
        <taxon>Planctomycetota</taxon>
        <taxon>Planctomycetia</taxon>
        <taxon>Gemmatales</taxon>
        <taxon>Gemmataceae</taxon>
        <taxon>Gemmata</taxon>
    </lineage>
</organism>
<reference evidence="1 2" key="1">
    <citation type="submission" date="2018-01" db="EMBL/GenBank/DDBJ databases">
        <title>G. obscuriglobus.</title>
        <authorList>
            <person name="Franke J."/>
            <person name="Blomberg W."/>
            <person name="Selmecki A."/>
        </authorList>
    </citation>
    <scope>NUCLEOTIDE SEQUENCE [LARGE SCALE GENOMIC DNA]</scope>
    <source>
        <strain evidence="1 2">DSM 5831</strain>
    </source>
</reference>
<name>A0A2Z3HDA6_9BACT</name>
<dbReference type="EMBL" id="CP025958">
    <property type="protein sequence ID" value="AWM39664.1"/>
    <property type="molecule type" value="Genomic_DNA"/>
</dbReference>